<dbReference type="PRINTS" id="PR00367">
    <property type="entry name" value="ETHRSPELEMNT"/>
</dbReference>
<dbReference type="Proteomes" id="UP001459277">
    <property type="component" value="Unassembled WGS sequence"/>
</dbReference>
<keyword evidence="3" id="KW-0346">Stress response</keyword>
<dbReference type="InterPro" id="IPR036955">
    <property type="entry name" value="AP2/ERF_dom_sf"/>
</dbReference>
<dbReference type="PANTHER" id="PTHR31241:SF62">
    <property type="entry name" value="DEHYDRATION-RESPONSIVE ELEMENT-BINDING PROTEIN 2D"/>
    <property type="match status" value="1"/>
</dbReference>
<evidence type="ECO:0000313" key="11">
    <source>
        <dbReference type="EMBL" id="KAL0013460.1"/>
    </source>
</evidence>
<comment type="subcellular location">
    <subcellularLocation>
        <location evidence="1">Nucleus</location>
    </subcellularLocation>
</comment>
<evidence type="ECO:0000256" key="9">
    <source>
        <dbReference type="SAM" id="MobiDB-lite"/>
    </source>
</evidence>
<dbReference type="PANTHER" id="PTHR31241">
    <property type="entry name" value="DEHYDRATION-RESPONSIVE ELEMENT-BINDING PROTEIN 2C"/>
    <property type="match status" value="1"/>
</dbReference>
<organism evidence="11 12">
    <name type="scientific">Lithocarpus litseifolius</name>
    <dbReference type="NCBI Taxonomy" id="425828"/>
    <lineage>
        <taxon>Eukaryota</taxon>
        <taxon>Viridiplantae</taxon>
        <taxon>Streptophyta</taxon>
        <taxon>Embryophyta</taxon>
        <taxon>Tracheophyta</taxon>
        <taxon>Spermatophyta</taxon>
        <taxon>Magnoliopsida</taxon>
        <taxon>eudicotyledons</taxon>
        <taxon>Gunneridae</taxon>
        <taxon>Pentapetalae</taxon>
        <taxon>rosids</taxon>
        <taxon>fabids</taxon>
        <taxon>Fagales</taxon>
        <taxon>Fagaceae</taxon>
        <taxon>Lithocarpus</taxon>
    </lineage>
</organism>
<dbReference type="CDD" id="cd00018">
    <property type="entry name" value="AP2"/>
    <property type="match status" value="1"/>
</dbReference>
<accession>A0AAW2DVT7</accession>
<evidence type="ECO:0000256" key="5">
    <source>
        <dbReference type="ARBA" id="ARBA00023159"/>
    </source>
</evidence>
<name>A0AAW2DVT7_9ROSI</name>
<dbReference type="EMBL" id="JAZDWU010000001">
    <property type="protein sequence ID" value="KAL0013460.1"/>
    <property type="molecule type" value="Genomic_DNA"/>
</dbReference>
<dbReference type="AlphaFoldDB" id="A0AAW2DVT7"/>
<evidence type="ECO:0000259" key="10">
    <source>
        <dbReference type="PROSITE" id="PS51032"/>
    </source>
</evidence>
<dbReference type="GO" id="GO:0003700">
    <property type="term" value="F:DNA-binding transcription factor activity"/>
    <property type="evidence" value="ECO:0007669"/>
    <property type="project" value="InterPro"/>
</dbReference>
<evidence type="ECO:0000256" key="3">
    <source>
        <dbReference type="ARBA" id="ARBA00023016"/>
    </source>
</evidence>
<dbReference type="Gene3D" id="3.30.730.10">
    <property type="entry name" value="AP2/ERF domain"/>
    <property type="match status" value="1"/>
</dbReference>
<comment type="caution">
    <text evidence="11">The sequence shown here is derived from an EMBL/GenBank/DDBJ whole genome shotgun (WGS) entry which is preliminary data.</text>
</comment>
<evidence type="ECO:0000256" key="7">
    <source>
        <dbReference type="ARBA" id="ARBA00023242"/>
    </source>
</evidence>
<comment type="similarity">
    <text evidence="8">Belongs to the AP2/ERF transcription factor family. ERF subfamily.</text>
</comment>
<feature type="domain" description="AP2/ERF" evidence="10">
    <location>
        <begin position="81"/>
        <end position="138"/>
    </location>
</feature>
<evidence type="ECO:0000256" key="4">
    <source>
        <dbReference type="ARBA" id="ARBA00023125"/>
    </source>
</evidence>
<dbReference type="GO" id="GO:0045893">
    <property type="term" value="P:positive regulation of DNA-templated transcription"/>
    <property type="evidence" value="ECO:0007669"/>
    <property type="project" value="TreeGrafter"/>
</dbReference>
<keyword evidence="12" id="KW-1185">Reference proteome</keyword>
<evidence type="ECO:0000256" key="6">
    <source>
        <dbReference type="ARBA" id="ARBA00023163"/>
    </source>
</evidence>
<keyword evidence="4" id="KW-0238">DNA-binding</keyword>
<sequence>MGYLDQGVPMESSKKKKTRGEGLSVAETLAKWRDYNAQLQSSSDDVKRTCELSKGPKKGCMKGNGWPQNSGCNYRGNSGCNYRGLRQRTWGKWVAEIREPNRGEKLWLGSFDTADNAASAYDEAARAIYGASARLNFPESVSIASGPTPAGFEASADEEIHYAVTEAASLEETDVKDESTAMPSTSSLVKDESTGDSGQKKLLAFSEYELFDHAELMALLKDVPPDFTDLVLDFGFDVNQLGLPDIEADMPSLVDTEGKDELVNEYFDLDVG</sequence>
<keyword evidence="5" id="KW-0010">Activator</keyword>
<feature type="region of interest" description="Disordered" evidence="9">
    <location>
        <begin position="1"/>
        <end position="23"/>
    </location>
</feature>
<proteinExistence type="inferred from homology"/>
<dbReference type="SMART" id="SM00380">
    <property type="entry name" value="AP2"/>
    <property type="match status" value="1"/>
</dbReference>
<protein>
    <recommendedName>
        <fullName evidence="10">AP2/ERF domain-containing protein</fullName>
    </recommendedName>
</protein>
<dbReference type="Pfam" id="PF00847">
    <property type="entry name" value="AP2"/>
    <property type="match status" value="1"/>
</dbReference>
<evidence type="ECO:0000313" key="12">
    <source>
        <dbReference type="Proteomes" id="UP001459277"/>
    </source>
</evidence>
<evidence type="ECO:0000256" key="8">
    <source>
        <dbReference type="ARBA" id="ARBA00024343"/>
    </source>
</evidence>
<dbReference type="GO" id="GO:0005634">
    <property type="term" value="C:nucleus"/>
    <property type="evidence" value="ECO:0007669"/>
    <property type="project" value="UniProtKB-SubCell"/>
</dbReference>
<evidence type="ECO:0000256" key="1">
    <source>
        <dbReference type="ARBA" id="ARBA00004123"/>
    </source>
</evidence>
<dbReference type="FunFam" id="3.30.730.10:FF:000001">
    <property type="entry name" value="Ethylene-responsive transcription factor 2"/>
    <property type="match status" value="1"/>
</dbReference>
<gene>
    <name evidence="11" type="ORF">SO802_000529</name>
</gene>
<keyword evidence="7" id="KW-0539">Nucleus</keyword>
<dbReference type="PROSITE" id="PS51032">
    <property type="entry name" value="AP2_ERF"/>
    <property type="match status" value="1"/>
</dbReference>
<dbReference type="InterPro" id="IPR001471">
    <property type="entry name" value="AP2/ERF_dom"/>
</dbReference>
<feature type="region of interest" description="Disordered" evidence="9">
    <location>
        <begin position="171"/>
        <end position="193"/>
    </location>
</feature>
<dbReference type="GO" id="GO:0006950">
    <property type="term" value="P:response to stress"/>
    <property type="evidence" value="ECO:0007669"/>
    <property type="project" value="TreeGrafter"/>
</dbReference>
<evidence type="ECO:0000256" key="2">
    <source>
        <dbReference type="ARBA" id="ARBA00023015"/>
    </source>
</evidence>
<keyword evidence="6" id="KW-0804">Transcription</keyword>
<reference evidence="11 12" key="1">
    <citation type="submission" date="2024-01" db="EMBL/GenBank/DDBJ databases">
        <title>A telomere-to-telomere, gap-free genome of sweet tea (Lithocarpus litseifolius).</title>
        <authorList>
            <person name="Zhou J."/>
        </authorList>
    </citation>
    <scope>NUCLEOTIDE SEQUENCE [LARGE SCALE GENOMIC DNA]</scope>
    <source>
        <strain evidence="11">Zhou-2022a</strain>
        <tissue evidence="11">Leaf</tissue>
    </source>
</reference>
<keyword evidence="2" id="KW-0805">Transcription regulation</keyword>
<dbReference type="GO" id="GO:0000976">
    <property type="term" value="F:transcription cis-regulatory region binding"/>
    <property type="evidence" value="ECO:0007669"/>
    <property type="project" value="TreeGrafter"/>
</dbReference>
<dbReference type="InterPro" id="IPR016177">
    <property type="entry name" value="DNA-bd_dom_sf"/>
</dbReference>
<dbReference type="SUPFAM" id="SSF54171">
    <property type="entry name" value="DNA-binding domain"/>
    <property type="match status" value="1"/>
</dbReference>